<reference evidence="2" key="1">
    <citation type="journal article" date="2022" name="Int. J. Syst. Evol. Microbiol.">
        <title>Nanobdella aerobiophila gen. nov., sp. nov., a thermoacidophilic, obligate ectosymbiotic archaeon, and proposal of Nanobdellaceae fam. nov., Nanobdellales ord. nov. and Nanobdellia class. nov.</title>
        <authorList>
            <person name="Kato S."/>
            <person name="Ogasawara A."/>
            <person name="Itoh T."/>
            <person name="Sakai H.D."/>
            <person name="Shimizu M."/>
            <person name="Yuki M."/>
            <person name="Kaneko M."/>
            <person name="Takashina T."/>
            <person name="Ohkuma M."/>
        </authorList>
    </citation>
    <scope>NUCLEOTIDE SEQUENCE [LARGE SCALE GENOMIC DNA]</scope>
    <source>
        <strain evidence="2">MJ1</strain>
    </source>
</reference>
<evidence type="ECO:0000313" key="2">
    <source>
        <dbReference type="Proteomes" id="UP001055553"/>
    </source>
</evidence>
<evidence type="ECO:0008006" key="3">
    <source>
        <dbReference type="Google" id="ProtNLM"/>
    </source>
</evidence>
<protein>
    <recommendedName>
        <fullName evidence="3">DUF1641 domain-containing protein</fullName>
    </recommendedName>
</protein>
<name>A0A915WSP4_9ARCH</name>
<accession>A0A915WSP4</accession>
<dbReference type="RefSeq" id="WP_258393561.1">
    <property type="nucleotide sequence ID" value="NZ_AP019769.1"/>
</dbReference>
<sequence length="116" mass="12927">MVELSDEELKSLKKFIELLNIAENKYGLISLLEGILEDEKAVGKLLSHITSDEALSIISEKENMLKIIASIGDGLEEQNKVKINGLMSIWKATHDKDIQKGLSLVFTILKKLGSKF</sequence>
<dbReference type="AlphaFoldDB" id="A0A915WSP4"/>
<dbReference type="InterPro" id="IPR012440">
    <property type="entry name" value="DUF1641"/>
</dbReference>
<dbReference type="EMBL" id="AP019769">
    <property type="protein sequence ID" value="BBL45535.1"/>
    <property type="molecule type" value="Genomic_DNA"/>
</dbReference>
<dbReference type="Pfam" id="PF07849">
    <property type="entry name" value="DUF1641"/>
    <property type="match status" value="1"/>
</dbReference>
<dbReference type="GeneID" id="74568319"/>
<dbReference type="Proteomes" id="UP001055553">
    <property type="component" value="Chromosome"/>
</dbReference>
<dbReference type="KEGG" id="naer:MJ1_0371"/>
<evidence type="ECO:0000313" key="1">
    <source>
        <dbReference type="EMBL" id="BBL45535.1"/>
    </source>
</evidence>
<keyword evidence="2" id="KW-1185">Reference proteome</keyword>
<organism evidence="1 2">
    <name type="scientific">Nanobdella aerobiophila</name>
    <dbReference type="NCBI Taxonomy" id="2586965"/>
    <lineage>
        <taxon>Archaea</taxon>
        <taxon>Nanobdellota</taxon>
        <taxon>Nanobdellia</taxon>
        <taxon>Nanobdellales</taxon>
        <taxon>Nanobdellaceae</taxon>
        <taxon>Nanobdella</taxon>
    </lineage>
</organism>
<gene>
    <name evidence="1" type="ORF">MJ1_0371</name>
</gene>
<proteinExistence type="predicted"/>